<dbReference type="InterPro" id="IPR035987">
    <property type="entry name" value="Ribosomal_uS8_sf"/>
</dbReference>
<evidence type="ECO:0008006" key="9">
    <source>
        <dbReference type="Google" id="ProtNLM"/>
    </source>
</evidence>
<evidence type="ECO:0000256" key="3">
    <source>
        <dbReference type="ARBA" id="ARBA00023274"/>
    </source>
</evidence>
<evidence type="ECO:0000256" key="2">
    <source>
        <dbReference type="ARBA" id="ARBA00022980"/>
    </source>
</evidence>
<evidence type="ECO:0000313" key="6">
    <source>
        <dbReference type="EMBL" id="KAA0145523.1"/>
    </source>
</evidence>
<sequence length="131" mass="15000">MILLNHLITVIKLAKKSGNKNIFIGIKSSFLCYDFLRILLRQGFIKNFREIKQKRKEGYVIEFRFDERGNNIIKNIQFVASNQVFSTVKISALWKKEKGQGLFILLTPQGLLTDIEARNSNVGGKLVSIIV</sequence>
<accession>A0A5A8C0I5</accession>
<protein>
    <recommendedName>
        <fullName evidence="9">Ribosomal protein S8</fullName>
    </recommendedName>
</protein>
<dbReference type="Proteomes" id="UP000323011">
    <property type="component" value="Mitochondrion MT"/>
</dbReference>
<organism evidence="4 8">
    <name type="scientific">Cafeteria roenbergensis</name>
    <name type="common">Marine flagellate</name>
    <dbReference type="NCBI Taxonomy" id="33653"/>
    <lineage>
        <taxon>Eukaryota</taxon>
        <taxon>Sar</taxon>
        <taxon>Stramenopiles</taxon>
        <taxon>Bigyra</taxon>
        <taxon>Opalozoa</taxon>
        <taxon>Bicosoecida</taxon>
        <taxon>Cafeteriaceae</taxon>
        <taxon>Cafeteria</taxon>
    </lineage>
</organism>
<dbReference type="GO" id="GO:0005840">
    <property type="term" value="C:ribosome"/>
    <property type="evidence" value="ECO:0007669"/>
    <property type="project" value="UniProtKB-KW"/>
</dbReference>
<dbReference type="EMBL" id="VLTM01000270">
    <property type="protein sequence ID" value="KAA0145523.1"/>
    <property type="molecule type" value="Genomic_DNA"/>
</dbReference>
<proteinExistence type="inferred from homology"/>
<reference evidence="4 8" key="1">
    <citation type="submission" date="2019-07" db="EMBL/GenBank/DDBJ databases">
        <title>Genomes of Cafeteria roenbergensis.</title>
        <authorList>
            <person name="Fischer M.G."/>
            <person name="Hackl T."/>
            <person name="Roman M."/>
        </authorList>
    </citation>
    <scope>NUCLEOTIDE SEQUENCE [LARGE SCALE GENOMIC DNA]</scope>
    <source>
        <strain evidence="4 8">BVI</strain>
        <strain evidence="6">Cflag</strain>
        <strain evidence="7">E4-10P</strain>
        <strain evidence="5">RCC970-E3</strain>
    </source>
</reference>
<name>A0A5A8C0I5_CAFRO</name>
<evidence type="ECO:0000313" key="5">
    <source>
        <dbReference type="EMBL" id="KAA0145484.1"/>
    </source>
</evidence>
<dbReference type="Proteomes" id="UP000325113">
    <property type="component" value="Mitochondrion MT"/>
</dbReference>
<keyword evidence="3" id="KW-0687">Ribonucleoprotein</keyword>
<dbReference type="EMBL" id="VLTL01000396">
    <property type="protein sequence ID" value="KAA0145484.1"/>
    <property type="molecule type" value="Genomic_DNA"/>
</dbReference>
<keyword evidence="4" id="KW-0496">Mitochondrion</keyword>
<dbReference type="GO" id="GO:1990904">
    <property type="term" value="C:ribonucleoprotein complex"/>
    <property type="evidence" value="ECO:0007669"/>
    <property type="project" value="UniProtKB-KW"/>
</dbReference>
<dbReference type="InterPro" id="IPR000630">
    <property type="entry name" value="Ribosomal_uS8"/>
</dbReference>
<dbReference type="GO" id="GO:0006412">
    <property type="term" value="P:translation"/>
    <property type="evidence" value="ECO:0007669"/>
    <property type="project" value="InterPro"/>
</dbReference>
<comment type="caution">
    <text evidence="4">The sequence shown here is derived from an EMBL/GenBank/DDBJ whole genome shotgun (WGS) entry which is preliminary data.</text>
</comment>
<keyword evidence="8" id="KW-1185">Reference proteome</keyword>
<dbReference type="Gene3D" id="3.30.1490.10">
    <property type="match status" value="1"/>
</dbReference>
<dbReference type="Proteomes" id="UP000324907">
    <property type="component" value="Mitochondrion MT"/>
</dbReference>
<comment type="similarity">
    <text evidence="1">Belongs to the universal ribosomal protein uS8 family.</text>
</comment>
<evidence type="ECO:0000313" key="4">
    <source>
        <dbReference type="EMBL" id="KAA0145451.1"/>
    </source>
</evidence>
<evidence type="ECO:0000256" key="1">
    <source>
        <dbReference type="ARBA" id="ARBA00006471"/>
    </source>
</evidence>
<evidence type="ECO:0000313" key="7">
    <source>
        <dbReference type="EMBL" id="KAA0158039.1"/>
    </source>
</evidence>
<dbReference type="EMBL" id="VLTO01000218">
    <property type="protein sequence ID" value="KAA0158039.1"/>
    <property type="molecule type" value="Genomic_DNA"/>
</dbReference>
<evidence type="ECO:0000313" key="8">
    <source>
        <dbReference type="Proteomes" id="UP000323011"/>
    </source>
</evidence>
<geneLocation type="mitochondrion" evidence="4"/>
<dbReference type="Pfam" id="PF00410">
    <property type="entry name" value="Ribosomal_S8"/>
    <property type="match status" value="1"/>
</dbReference>
<dbReference type="AlphaFoldDB" id="A0A5A8C0I5"/>
<dbReference type="GO" id="GO:0003735">
    <property type="term" value="F:structural constituent of ribosome"/>
    <property type="evidence" value="ECO:0007669"/>
    <property type="project" value="InterPro"/>
</dbReference>
<keyword evidence="2" id="KW-0689">Ribosomal protein</keyword>
<dbReference type="Proteomes" id="UP000322899">
    <property type="component" value="Mitochondrion MT"/>
</dbReference>
<dbReference type="EMBL" id="VLTN01000170">
    <property type="protein sequence ID" value="KAA0145451.1"/>
    <property type="molecule type" value="Genomic_DNA"/>
</dbReference>
<dbReference type="SUPFAM" id="SSF56047">
    <property type="entry name" value="Ribosomal protein S8"/>
    <property type="match status" value="1"/>
</dbReference>
<gene>
    <name evidence="7" type="ORF">FNF27_10039</name>
    <name evidence="5" type="ORF">FNF28_10035</name>
    <name evidence="4" type="ORF">FNF29_10039</name>
    <name evidence="6" type="ORF">FNF31_10041</name>
</gene>
<dbReference type="Gene3D" id="3.30.1370.30">
    <property type="match status" value="1"/>
</dbReference>
<dbReference type="OrthoDB" id="409928at2759"/>